<proteinExistence type="predicted"/>
<evidence type="ECO:0000256" key="5">
    <source>
        <dbReference type="ARBA" id="ARBA00022842"/>
    </source>
</evidence>
<dbReference type="Gene3D" id="3.40.190.80">
    <property type="match status" value="1"/>
</dbReference>
<dbReference type="InterPro" id="IPR020552">
    <property type="entry name" value="Inositol_monoPase_Li-sen"/>
</dbReference>
<evidence type="ECO:0000313" key="8">
    <source>
        <dbReference type="Proteomes" id="UP000712673"/>
    </source>
</evidence>
<feature type="binding site" evidence="6">
    <location>
        <position position="84"/>
    </location>
    <ligand>
        <name>Mg(2+)</name>
        <dbReference type="ChEBI" id="CHEBI:18420"/>
        <label>1</label>
        <note>catalytic</note>
    </ligand>
</feature>
<evidence type="ECO:0000256" key="2">
    <source>
        <dbReference type="ARBA" id="ARBA00005152"/>
    </source>
</evidence>
<reference evidence="7" key="1">
    <citation type="submission" date="2019-03" db="EMBL/GenBank/DDBJ databases">
        <title>Lake Tanganyika Metagenome-Assembled Genomes (MAGs).</title>
        <authorList>
            <person name="Tran P."/>
        </authorList>
    </citation>
    <scope>NUCLEOTIDE SEQUENCE</scope>
    <source>
        <strain evidence="7">K_DeepCast_65m_m2_066</strain>
    </source>
</reference>
<dbReference type="SUPFAM" id="SSF56655">
    <property type="entry name" value="Carbohydrate phosphatase"/>
    <property type="match status" value="1"/>
</dbReference>
<dbReference type="Gene3D" id="3.30.540.10">
    <property type="entry name" value="Fructose-1,6-Bisphosphatase, subunit A, domain 1"/>
    <property type="match status" value="1"/>
</dbReference>
<dbReference type="GO" id="GO:0007165">
    <property type="term" value="P:signal transduction"/>
    <property type="evidence" value="ECO:0007669"/>
    <property type="project" value="TreeGrafter"/>
</dbReference>
<dbReference type="EMBL" id="VGLS01000352">
    <property type="protein sequence ID" value="MBM3224554.1"/>
    <property type="molecule type" value="Genomic_DNA"/>
</dbReference>
<gene>
    <name evidence="7" type="ORF">FJZ47_12230</name>
</gene>
<dbReference type="FunFam" id="3.30.540.10:FF:000003">
    <property type="entry name" value="Inositol-1-monophosphatase"/>
    <property type="match status" value="1"/>
</dbReference>
<dbReference type="InterPro" id="IPR020583">
    <property type="entry name" value="Inositol_monoP_metal-BS"/>
</dbReference>
<sequence length="257" mass="27635">MLQQYLDVAIAAAHAAGEVIRPYFQTALQVETKADATPVTAADRAGERVIVDMLRQHFPEHGVLGEEFGAQAGRGDARWIIDPIDGTQNFIRGIPFFGTLIALEQAGEITVGVAYEPVQGNLFHAAKGLGAFGNGERLAVSTLTELSQITLLHGSLDLLLRDGYWEGLARLARATRRQRGYGDYFAYTFVCRGQADVMLETDVKPWDIAPLKILVEEAGGRFSDFTGAPSIYSGNALISNGYVHGAVLALLDAQAGG</sequence>
<evidence type="ECO:0000256" key="6">
    <source>
        <dbReference type="PIRSR" id="PIRSR600760-2"/>
    </source>
</evidence>
<name>A0A937W0E8_UNCTE</name>
<protein>
    <submittedName>
        <fullName evidence="7">Histidinol phosphate phosphatase</fullName>
    </submittedName>
</protein>
<dbReference type="AlphaFoldDB" id="A0A937W0E8"/>
<evidence type="ECO:0000256" key="3">
    <source>
        <dbReference type="ARBA" id="ARBA00022723"/>
    </source>
</evidence>
<feature type="binding site" evidence="6">
    <location>
        <position position="85"/>
    </location>
    <ligand>
        <name>Mg(2+)</name>
        <dbReference type="ChEBI" id="CHEBI:18420"/>
        <label>1</label>
        <note>catalytic</note>
    </ligand>
</feature>
<dbReference type="Pfam" id="PF00459">
    <property type="entry name" value="Inositol_P"/>
    <property type="match status" value="1"/>
</dbReference>
<evidence type="ECO:0000256" key="4">
    <source>
        <dbReference type="ARBA" id="ARBA00022801"/>
    </source>
</evidence>
<dbReference type="Proteomes" id="UP000712673">
    <property type="component" value="Unassembled WGS sequence"/>
</dbReference>
<dbReference type="PROSITE" id="PS00629">
    <property type="entry name" value="IMP_1"/>
    <property type="match status" value="1"/>
</dbReference>
<dbReference type="InterPro" id="IPR000760">
    <property type="entry name" value="Inositol_monophosphatase-like"/>
</dbReference>
<comment type="caution">
    <text evidence="7">The sequence shown here is derived from an EMBL/GenBank/DDBJ whole genome shotgun (WGS) entry which is preliminary data.</text>
</comment>
<dbReference type="PANTHER" id="PTHR20854:SF4">
    <property type="entry name" value="INOSITOL-1-MONOPHOSPHATASE-RELATED"/>
    <property type="match status" value="1"/>
</dbReference>
<feature type="binding site" evidence="6">
    <location>
        <position position="82"/>
    </location>
    <ligand>
        <name>Mg(2+)</name>
        <dbReference type="ChEBI" id="CHEBI:18420"/>
        <label>1</label>
        <note>catalytic</note>
    </ligand>
</feature>
<accession>A0A937W0E8</accession>
<dbReference type="PRINTS" id="PR00377">
    <property type="entry name" value="IMPHPHTASES"/>
</dbReference>
<evidence type="ECO:0000313" key="7">
    <source>
        <dbReference type="EMBL" id="MBM3224554.1"/>
    </source>
</evidence>
<dbReference type="GO" id="GO:0046872">
    <property type="term" value="F:metal ion binding"/>
    <property type="evidence" value="ECO:0007669"/>
    <property type="project" value="UniProtKB-KW"/>
</dbReference>
<comment type="pathway">
    <text evidence="2">Polyol metabolism; myo-inositol biosynthesis; myo-inositol from D-glucose 6-phosphate: step 2/2.</text>
</comment>
<dbReference type="GO" id="GO:0006020">
    <property type="term" value="P:inositol metabolic process"/>
    <property type="evidence" value="ECO:0007669"/>
    <property type="project" value="TreeGrafter"/>
</dbReference>
<dbReference type="GO" id="GO:0008934">
    <property type="term" value="F:inositol monophosphate 1-phosphatase activity"/>
    <property type="evidence" value="ECO:0007669"/>
    <property type="project" value="TreeGrafter"/>
</dbReference>
<feature type="binding site" evidence="6">
    <location>
        <position position="207"/>
    </location>
    <ligand>
        <name>Mg(2+)</name>
        <dbReference type="ChEBI" id="CHEBI:18420"/>
        <label>1</label>
        <note>catalytic</note>
    </ligand>
</feature>
<feature type="binding site" evidence="6">
    <location>
        <position position="66"/>
    </location>
    <ligand>
        <name>Mg(2+)</name>
        <dbReference type="ChEBI" id="CHEBI:18420"/>
        <label>1</label>
        <note>catalytic</note>
    </ligand>
</feature>
<dbReference type="PRINTS" id="PR00378">
    <property type="entry name" value="LIIMPHPHTASE"/>
</dbReference>
<keyword evidence="4" id="KW-0378">Hydrolase</keyword>
<keyword evidence="5 6" id="KW-0460">Magnesium</keyword>
<organism evidence="7 8">
    <name type="scientific">Tectimicrobiota bacterium</name>
    <dbReference type="NCBI Taxonomy" id="2528274"/>
    <lineage>
        <taxon>Bacteria</taxon>
        <taxon>Pseudomonadati</taxon>
        <taxon>Nitrospinota/Tectimicrobiota group</taxon>
        <taxon>Candidatus Tectimicrobiota</taxon>
    </lineage>
</organism>
<dbReference type="PANTHER" id="PTHR20854">
    <property type="entry name" value="INOSITOL MONOPHOSPHATASE"/>
    <property type="match status" value="1"/>
</dbReference>
<comment type="cofactor">
    <cofactor evidence="1 6">
        <name>Mg(2+)</name>
        <dbReference type="ChEBI" id="CHEBI:18420"/>
    </cofactor>
</comment>
<keyword evidence="3 6" id="KW-0479">Metal-binding</keyword>
<dbReference type="GO" id="GO:0046854">
    <property type="term" value="P:phosphatidylinositol phosphate biosynthetic process"/>
    <property type="evidence" value="ECO:0007669"/>
    <property type="project" value="InterPro"/>
</dbReference>
<evidence type="ECO:0000256" key="1">
    <source>
        <dbReference type="ARBA" id="ARBA00001946"/>
    </source>
</evidence>